<dbReference type="SUPFAM" id="SSF53300">
    <property type="entry name" value="vWA-like"/>
    <property type="match status" value="1"/>
</dbReference>
<reference evidence="3" key="1">
    <citation type="submission" date="2003-08" db="EMBL/GenBank/DDBJ databases">
        <authorList>
            <person name="Birren B."/>
            <person name="Nusbaum C."/>
            <person name="Abebe A."/>
            <person name="Abouelleil A."/>
            <person name="Adekoya E."/>
            <person name="Ait-zahra M."/>
            <person name="Allen N."/>
            <person name="Allen T."/>
            <person name="An P."/>
            <person name="Anderson M."/>
            <person name="Anderson S."/>
            <person name="Arachchi H."/>
            <person name="Armbruster J."/>
            <person name="Bachantsang P."/>
            <person name="Baldwin J."/>
            <person name="Barry A."/>
            <person name="Bayul T."/>
            <person name="Blitshsteyn B."/>
            <person name="Bloom T."/>
            <person name="Blye J."/>
            <person name="Boguslavskiy L."/>
            <person name="Borowsky M."/>
            <person name="Boukhgalter B."/>
            <person name="Brunache A."/>
            <person name="Butler J."/>
            <person name="Calixte N."/>
            <person name="Calvo S."/>
            <person name="Camarata J."/>
            <person name="Campo K."/>
            <person name="Chang J."/>
            <person name="Cheshatsang Y."/>
            <person name="Citroen M."/>
            <person name="Collymore A."/>
            <person name="Considine T."/>
            <person name="Cook A."/>
            <person name="Cooke P."/>
            <person name="Corum B."/>
            <person name="Cuomo C."/>
            <person name="David R."/>
            <person name="Dawoe T."/>
            <person name="Degray S."/>
            <person name="Dodge S."/>
            <person name="Dooley K."/>
            <person name="Dorje P."/>
            <person name="Dorjee K."/>
            <person name="Dorris L."/>
            <person name="Duffey N."/>
            <person name="Dupes A."/>
            <person name="Elkins T."/>
            <person name="Engels R."/>
            <person name="Erickson J."/>
            <person name="Farina A."/>
            <person name="Faro S."/>
            <person name="Ferreira P."/>
            <person name="Fischer H."/>
            <person name="Fitzgerald M."/>
            <person name="Foley K."/>
            <person name="Gage D."/>
            <person name="Galagan J."/>
            <person name="Gearin G."/>
            <person name="Gnerre S."/>
            <person name="Gnirke A."/>
            <person name="Goyette A."/>
            <person name="Graham J."/>
            <person name="Grandbois E."/>
            <person name="Gyaltsen K."/>
            <person name="Hafez N."/>
            <person name="Hagopian D."/>
            <person name="Hagos B."/>
            <person name="Hall J."/>
            <person name="Hatcher B."/>
            <person name="Heller A."/>
            <person name="Higgins H."/>
            <person name="Honan T."/>
            <person name="Horn A."/>
            <person name="Houde N."/>
            <person name="Hughes L."/>
            <person name="Hulme W."/>
            <person name="Husby E."/>
            <person name="Iliev I."/>
            <person name="Jaffe D."/>
            <person name="Jones C."/>
            <person name="Kamal M."/>
            <person name="Kamat A."/>
            <person name="Kamvysselis M."/>
            <person name="Karlsson E."/>
            <person name="Kells C."/>
            <person name="Kieu A."/>
            <person name="Kisner P."/>
            <person name="Kodira C."/>
            <person name="Kulbokas E."/>
            <person name="Labutti K."/>
            <person name="Lama D."/>
            <person name="Landers T."/>
            <person name="Leger J."/>
            <person name="Levine S."/>
            <person name="Lewis D."/>
            <person name="Lewis T."/>
            <person name="Lindblad-toh K."/>
            <person name="Liu X."/>
            <person name="Lokyitsang T."/>
            <person name="Lokyitsang Y."/>
            <person name="Lucien O."/>
            <person name="Lui A."/>
            <person name="Ma L.J."/>
            <person name="Mabbitt R."/>
            <person name="Macdonald J."/>
            <person name="Maclean C."/>
            <person name="Major J."/>
            <person name="Manning J."/>
            <person name="Marabella R."/>
            <person name="Maru K."/>
            <person name="Matthews C."/>
            <person name="Mauceli E."/>
            <person name="Mccarthy M."/>
            <person name="Mcdonough S."/>
            <person name="Mcghee T."/>
            <person name="Meldrim J."/>
            <person name="Meneus L."/>
            <person name="Mesirov J."/>
            <person name="Mihalev A."/>
            <person name="Mihova T."/>
            <person name="Mikkelsen T."/>
            <person name="Mlenga V."/>
            <person name="Moru K."/>
            <person name="Mozes J."/>
            <person name="Mulrain L."/>
            <person name="Munson G."/>
            <person name="Naylor J."/>
            <person name="Newes C."/>
            <person name="Nguyen C."/>
            <person name="Nguyen N."/>
            <person name="Nguyen T."/>
            <person name="Nicol R."/>
            <person name="Nielsen C."/>
            <person name="Nizzari M."/>
            <person name="Norbu C."/>
            <person name="Norbu N."/>
            <person name="O'donnell P."/>
            <person name="Okoawo O."/>
            <person name="O'leary S."/>
            <person name="Omotosho B."/>
            <person name="O'neill K."/>
            <person name="Osman S."/>
            <person name="Parker S."/>
            <person name="Perrin D."/>
            <person name="Phunkhang P."/>
            <person name="Piqani B."/>
            <person name="Purcell S."/>
            <person name="Rachupka T."/>
            <person name="Ramasamy U."/>
            <person name="Rameau R."/>
            <person name="Ray V."/>
            <person name="Raymond C."/>
            <person name="Retta R."/>
            <person name="Richardson S."/>
            <person name="Rise C."/>
            <person name="Rodriguez J."/>
            <person name="Rogers J."/>
            <person name="Rogov P."/>
            <person name="Rutman M."/>
            <person name="Schupbach R."/>
            <person name="Seaman C."/>
            <person name="Settipalli S."/>
            <person name="Sharpe T."/>
            <person name="Sheridan J."/>
            <person name="Sherpa N."/>
            <person name="Shi J."/>
            <person name="Smirnov S."/>
            <person name="Smith C."/>
            <person name="Sougnez C."/>
            <person name="Spencer B."/>
            <person name="Stalker J."/>
            <person name="Stange-thomann N."/>
            <person name="Stavropoulos S."/>
            <person name="Stetson K."/>
            <person name="Stone C."/>
            <person name="Stone S."/>
            <person name="Stubbs M."/>
            <person name="Talamas J."/>
            <person name="Tchuinga P."/>
            <person name="Tenzing P."/>
            <person name="Tesfaye S."/>
            <person name="Theodore J."/>
            <person name="Thoulutsang Y."/>
            <person name="Topham K."/>
            <person name="Towey S."/>
            <person name="Tsamla T."/>
            <person name="Tsomo N."/>
            <person name="Vallee D."/>
            <person name="Vassiliev H."/>
            <person name="Venkataraman V."/>
            <person name="Vinson J."/>
            <person name="Vo A."/>
            <person name="Wade C."/>
            <person name="Wang S."/>
            <person name="Wangchuk T."/>
            <person name="Wangdi T."/>
            <person name="Whittaker C."/>
            <person name="Wilkinson J."/>
            <person name="Wu Y."/>
            <person name="Wyman D."/>
            <person name="Yadav S."/>
            <person name="Yang S."/>
            <person name="Yang X."/>
            <person name="Yeager S."/>
            <person name="Yee E."/>
            <person name="Young G."/>
            <person name="Zainoun J."/>
            <person name="Zembeck L."/>
            <person name="Zimmer A."/>
            <person name="Zody M."/>
            <person name="Lander E."/>
        </authorList>
    </citation>
    <scope>NUCLEOTIDE SEQUENCE [LARGE SCALE GENOMIC DNA]</scope>
</reference>
<dbReference type="InParanoid" id="H2Z6K6"/>
<dbReference type="OMA" id="MLTKYFC"/>
<dbReference type="Ensembl" id="ENSCSAVT00000013368.1">
    <property type="protein sequence ID" value="ENSCSAVP00000013218.1"/>
    <property type="gene ID" value="ENSCSAVG00000007762.1"/>
</dbReference>
<evidence type="ECO:0000313" key="3">
    <source>
        <dbReference type="Proteomes" id="UP000007875"/>
    </source>
</evidence>
<dbReference type="InterPro" id="IPR002035">
    <property type="entry name" value="VWF_A"/>
</dbReference>
<dbReference type="PROSITE" id="PS50234">
    <property type="entry name" value="VWFA"/>
    <property type="match status" value="1"/>
</dbReference>
<dbReference type="PANTHER" id="PTHR24020">
    <property type="entry name" value="COLLAGEN ALPHA"/>
    <property type="match status" value="1"/>
</dbReference>
<dbReference type="InterPro" id="IPR050525">
    <property type="entry name" value="ECM_Assembly_Org"/>
</dbReference>
<dbReference type="InterPro" id="IPR036465">
    <property type="entry name" value="vWFA_dom_sf"/>
</dbReference>
<keyword evidence="3" id="KW-1185">Reference proteome</keyword>
<name>H2Z6K6_CIOSA</name>
<accession>H2Z6K6</accession>
<dbReference type="GeneTree" id="ENSGT00940000167520"/>
<protein>
    <recommendedName>
        <fullName evidence="1">VWFA domain-containing protein</fullName>
    </recommendedName>
</protein>
<evidence type="ECO:0000259" key="1">
    <source>
        <dbReference type="PROSITE" id="PS50234"/>
    </source>
</evidence>
<reference evidence="2" key="3">
    <citation type="submission" date="2025-09" db="UniProtKB">
        <authorList>
            <consortium name="Ensembl"/>
        </authorList>
    </citation>
    <scope>IDENTIFICATION</scope>
</reference>
<proteinExistence type="predicted"/>
<feature type="domain" description="VWFA" evidence="1">
    <location>
        <begin position="1"/>
        <end position="76"/>
    </location>
</feature>
<reference evidence="2" key="2">
    <citation type="submission" date="2025-08" db="UniProtKB">
        <authorList>
            <consortium name="Ensembl"/>
        </authorList>
    </citation>
    <scope>IDENTIFICATION</scope>
</reference>
<dbReference type="Pfam" id="PF00092">
    <property type="entry name" value="VWA"/>
    <property type="match status" value="1"/>
</dbReference>
<dbReference type="Gene3D" id="3.40.50.410">
    <property type="entry name" value="von Willebrand factor, type A domain"/>
    <property type="match status" value="1"/>
</dbReference>
<evidence type="ECO:0000313" key="2">
    <source>
        <dbReference type="Ensembl" id="ENSCSAVP00000013218.1"/>
    </source>
</evidence>
<organism evidence="2 3">
    <name type="scientific">Ciona savignyi</name>
    <name type="common">Pacific transparent sea squirt</name>
    <dbReference type="NCBI Taxonomy" id="51511"/>
    <lineage>
        <taxon>Eukaryota</taxon>
        <taxon>Metazoa</taxon>
        <taxon>Chordata</taxon>
        <taxon>Tunicata</taxon>
        <taxon>Ascidiacea</taxon>
        <taxon>Phlebobranchia</taxon>
        <taxon>Cionidae</taxon>
        <taxon>Ciona</taxon>
    </lineage>
</organism>
<dbReference type="Proteomes" id="UP000007875">
    <property type="component" value="Unassembled WGS sequence"/>
</dbReference>
<sequence length="76" mass="8258">MLTRENGNRPGVTDLVFVLTDGRSQDSVDTISQELRDTGAVTFVIAVIMPGTTIVRDELLQISGSEDRLFEVTGGF</sequence>
<dbReference type="PANTHER" id="PTHR24020:SF87">
    <property type="entry name" value="COLLAGEN ALPHA-1(VI) CHAIN-LIKE"/>
    <property type="match status" value="1"/>
</dbReference>
<dbReference type="HOGENOM" id="CLU_008905_3_2_1"/>
<dbReference type="AlphaFoldDB" id="H2Z6K6"/>